<dbReference type="InterPro" id="IPR049278">
    <property type="entry name" value="MS_channel_C"/>
</dbReference>
<comment type="similarity">
    <text evidence="2">Belongs to the MscS (TC 1.A.23) family.</text>
</comment>
<dbReference type="KEGG" id="apre:CNX65_05665"/>
<dbReference type="EMBL" id="CP023445">
    <property type="protein sequence ID" value="ATE52830.1"/>
    <property type="molecule type" value="Genomic_DNA"/>
</dbReference>
<dbReference type="InterPro" id="IPR023408">
    <property type="entry name" value="MscS_beta-dom_sf"/>
</dbReference>
<dbReference type="AlphaFoldDB" id="A0A290Z1D6"/>
<accession>A0A290Z1D6</accession>
<gene>
    <name evidence="12" type="ORF">CNX65_05665</name>
</gene>
<dbReference type="InterPro" id="IPR011066">
    <property type="entry name" value="MscS_channel_C_sf"/>
</dbReference>
<dbReference type="SUPFAM" id="SSF50182">
    <property type="entry name" value="Sm-like ribonucleoproteins"/>
    <property type="match status" value="1"/>
</dbReference>
<feature type="compositionally biased region" description="Low complexity" evidence="7">
    <location>
        <begin position="301"/>
        <end position="312"/>
    </location>
</feature>
<evidence type="ECO:0000259" key="9">
    <source>
        <dbReference type="Pfam" id="PF00924"/>
    </source>
</evidence>
<evidence type="ECO:0000313" key="13">
    <source>
        <dbReference type="Proteomes" id="UP000218505"/>
    </source>
</evidence>
<evidence type="ECO:0000313" key="12">
    <source>
        <dbReference type="EMBL" id="ATE52830.1"/>
    </source>
</evidence>
<keyword evidence="5 8" id="KW-1133">Transmembrane helix</keyword>
<comment type="subcellular location">
    <subcellularLocation>
        <location evidence="1">Cell membrane</location>
        <topology evidence="1">Multi-pass membrane protein</topology>
    </subcellularLocation>
</comment>
<keyword evidence="3" id="KW-1003">Cell membrane</keyword>
<feature type="domain" description="Mechanosensitive ion channel MscS" evidence="9">
    <location>
        <begin position="139"/>
        <end position="202"/>
    </location>
</feature>
<evidence type="ECO:0000256" key="1">
    <source>
        <dbReference type="ARBA" id="ARBA00004651"/>
    </source>
</evidence>
<evidence type="ECO:0000256" key="7">
    <source>
        <dbReference type="SAM" id="MobiDB-lite"/>
    </source>
</evidence>
<dbReference type="FunFam" id="1.10.287.1260:FF:000005">
    <property type="entry name" value="Mechanosensitive ion channel family protein"/>
    <property type="match status" value="1"/>
</dbReference>
<name>A0A290Z1D6_9PSEU</name>
<dbReference type="RefSeq" id="WP_096491815.1">
    <property type="nucleotide sequence ID" value="NZ_CP023445.1"/>
</dbReference>
<protein>
    <submittedName>
        <fullName evidence="12">Mechanosensitive ion channel protein MscS</fullName>
    </submittedName>
</protein>
<dbReference type="InterPro" id="IPR045276">
    <property type="entry name" value="YbiO_bact"/>
</dbReference>
<reference evidence="12" key="1">
    <citation type="submission" date="2017-09" db="EMBL/GenBank/DDBJ databases">
        <title>Complete Genome Sequence of ansamitocin-producing Bacterium Actinosynnema pretiosum X47.</title>
        <authorList>
            <person name="Cao G."/>
            <person name="Zong G."/>
            <person name="Zhong C."/>
            <person name="Fu J."/>
        </authorList>
    </citation>
    <scope>NUCLEOTIDE SEQUENCE [LARGE SCALE GENOMIC DNA]</scope>
    <source>
        <strain evidence="12">X47</strain>
    </source>
</reference>
<proteinExistence type="inferred from homology"/>
<feature type="region of interest" description="Disordered" evidence="7">
    <location>
        <begin position="301"/>
        <end position="325"/>
    </location>
</feature>
<evidence type="ECO:0000259" key="11">
    <source>
        <dbReference type="Pfam" id="PF21088"/>
    </source>
</evidence>
<dbReference type="Gene3D" id="1.10.287.1260">
    <property type="match status" value="1"/>
</dbReference>
<evidence type="ECO:0000256" key="4">
    <source>
        <dbReference type="ARBA" id="ARBA00022692"/>
    </source>
</evidence>
<feature type="domain" description="Mechanosensitive ion channel transmembrane helices 2/3" evidence="11">
    <location>
        <begin position="100"/>
        <end position="138"/>
    </location>
</feature>
<dbReference type="InterPro" id="IPR006685">
    <property type="entry name" value="MscS_channel_2nd"/>
</dbReference>
<dbReference type="GO" id="GO:0008381">
    <property type="term" value="F:mechanosensitive monoatomic ion channel activity"/>
    <property type="evidence" value="ECO:0007669"/>
    <property type="project" value="InterPro"/>
</dbReference>
<dbReference type="Pfam" id="PF21088">
    <property type="entry name" value="MS_channel_1st"/>
    <property type="match status" value="1"/>
</dbReference>
<dbReference type="SUPFAM" id="SSF82689">
    <property type="entry name" value="Mechanosensitive channel protein MscS (YggB), C-terminal domain"/>
    <property type="match status" value="1"/>
</dbReference>
<keyword evidence="6 8" id="KW-0472">Membrane</keyword>
<feature type="transmembrane region" description="Helical" evidence="8">
    <location>
        <begin position="93"/>
        <end position="113"/>
    </location>
</feature>
<dbReference type="Pfam" id="PF21082">
    <property type="entry name" value="MS_channel_3rd"/>
    <property type="match status" value="1"/>
</dbReference>
<keyword evidence="13" id="KW-1185">Reference proteome</keyword>
<feature type="transmembrane region" description="Helical" evidence="8">
    <location>
        <begin position="119"/>
        <end position="141"/>
    </location>
</feature>
<dbReference type="GO" id="GO:0005886">
    <property type="term" value="C:plasma membrane"/>
    <property type="evidence" value="ECO:0007669"/>
    <property type="project" value="UniProtKB-SubCell"/>
</dbReference>
<feature type="domain" description="Mechanosensitive ion channel MscS C-terminal" evidence="10">
    <location>
        <begin position="210"/>
        <end position="296"/>
    </location>
</feature>
<dbReference type="PANTHER" id="PTHR30460:SF0">
    <property type="entry name" value="MODERATE CONDUCTANCE MECHANOSENSITIVE CHANNEL YBIO"/>
    <property type="match status" value="1"/>
</dbReference>
<evidence type="ECO:0000256" key="2">
    <source>
        <dbReference type="ARBA" id="ARBA00008017"/>
    </source>
</evidence>
<evidence type="ECO:0000256" key="8">
    <source>
        <dbReference type="SAM" id="Phobius"/>
    </source>
</evidence>
<dbReference type="InterPro" id="IPR011014">
    <property type="entry name" value="MscS_channel_TM-2"/>
</dbReference>
<dbReference type="Gene3D" id="2.30.30.60">
    <property type="match status" value="1"/>
</dbReference>
<dbReference type="FunFam" id="2.30.30.60:FF:000001">
    <property type="entry name" value="MscS Mechanosensitive ion channel"/>
    <property type="match status" value="1"/>
</dbReference>
<sequence>MEVVDDVKSTLAVDWWVENGPKLAEGAIRIALTVLIAVIVRFLLRRLIDRLTVGGTEKGRRPRLLRPLRERAPQALSALVSERREQRARTIGSVLKSVVTMVVFGVAFIQVLTELGMNVAPILTSAGILGVAIGFGAQNLVKDFLSGMFMMLEDQYGVGDVVDLGPATGTVESVGLRITTIRDTNGTVWYVRNGEILRVGNSSQGFAVAVVDLPLAYGANLADVTEILAKAAAEATESEPLSNDVIAKPDVLGVEKVTPEGLTIRVTTKVRPGRQWAVQRALRAKLMPALEDQGISLSPAAATAPSVTPAPTRNYGTPTPVIKKS</sequence>
<dbReference type="SUPFAM" id="SSF82861">
    <property type="entry name" value="Mechanosensitive channel protein MscS (YggB), transmembrane region"/>
    <property type="match status" value="1"/>
</dbReference>
<dbReference type="Proteomes" id="UP000218505">
    <property type="component" value="Chromosome"/>
</dbReference>
<keyword evidence="4 8" id="KW-0812">Transmembrane</keyword>
<evidence type="ECO:0000256" key="6">
    <source>
        <dbReference type="ARBA" id="ARBA00023136"/>
    </source>
</evidence>
<dbReference type="Gene3D" id="3.30.70.100">
    <property type="match status" value="1"/>
</dbReference>
<evidence type="ECO:0000256" key="3">
    <source>
        <dbReference type="ARBA" id="ARBA00022475"/>
    </source>
</evidence>
<evidence type="ECO:0000256" key="5">
    <source>
        <dbReference type="ARBA" id="ARBA00022989"/>
    </source>
</evidence>
<dbReference type="Pfam" id="PF00924">
    <property type="entry name" value="MS_channel_2nd"/>
    <property type="match status" value="1"/>
</dbReference>
<dbReference type="InterPro" id="IPR010920">
    <property type="entry name" value="LSM_dom_sf"/>
</dbReference>
<feature type="transmembrane region" description="Helical" evidence="8">
    <location>
        <begin position="26"/>
        <end position="44"/>
    </location>
</feature>
<dbReference type="PANTHER" id="PTHR30460">
    <property type="entry name" value="MODERATE CONDUCTANCE MECHANOSENSITIVE CHANNEL YBIO"/>
    <property type="match status" value="1"/>
</dbReference>
<dbReference type="InterPro" id="IPR049142">
    <property type="entry name" value="MS_channel_1st"/>
</dbReference>
<evidence type="ECO:0000259" key="10">
    <source>
        <dbReference type="Pfam" id="PF21082"/>
    </source>
</evidence>
<organism evidence="12 13">
    <name type="scientific">Actinosynnema pretiosum</name>
    <dbReference type="NCBI Taxonomy" id="42197"/>
    <lineage>
        <taxon>Bacteria</taxon>
        <taxon>Bacillati</taxon>
        <taxon>Actinomycetota</taxon>
        <taxon>Actinomycetes</taxon>
        <taxon>Pseudonocardiales</taxon>
        <taxon>Pseudonocardiaceae</taxon>
        <taxon>Actinosynnema</taxon>
    </lineage>
</organism>